<proteinExistence type="predicted"/>
<comment type="caution">
    <text evidence="1">The sequence shown here is derived from an EMBL/GenBank/DDBJ whole genome shotgun (WGS) entry which is preliminary data.</text>
</comment>
<dbReference type="AlphaFoldDB" id="A0A445BVS0"/>
<evidence type="ECO:0000313" key="2">
    <source>
        <dbReference type="Proteomes" id="UP000289738"/>
    </source>
</evidence>
<keyword evidence="2" id="KW-1185">Reference proteome</keyword>
<organism evidence="1 2">
    <name type="scientific">Arachis hypogaea</name>
    <name type="common">Peanut</name>
    <dbReference type="NCBI Taxonomy" id="3818"/>
    <lineage>
        <taxon>Eukaryota</taxon>
        <taxon>Viridiplantae</taxon>
        <taxon>Streptophyta</taxon>
        <taxon>Embryophyta</taxon>
        <taxon>Tracheophyta</taxon>
        <taxon>Spermatophyta</taxon>
        <taxon>Magnoliopsida</taxon>
        <taxon>eudicotyledons</taxon>
        <taxon>Gunneridae</taxon>
        <taxon>Pentapetalae</taxon>
        <taxon>rosids</taxon>
        <taxon>fabids</taxon>
        <taxon>Fabales</taxon>
        <taxon>Fabaceae</taxon>
        <taxon>Papilionoideae</taxon>
        <taxon>50 kb inversion clade</taxon>
        <taxon>dalbergioids sensu lato</taxon>
        <taxon>Dalbergieae</taxon>
        <taxon>Pterocarpus clade</taxon>
        <taxon>Arachis</taxon>
    </lineage>
</organism>
<reference evidence="1 2" key="1">
    <citation type="submission" date="2019-01" db="EMBL/GenBank/DDBJ databases">
        <title>Sequencing of cultivated peanut Arachis hypogaea provides insights into genome evolution and oil improvement.</title>
        <authorList>
            <person name="Chen X."/>
        </authorList>
    </citation>
    <scope>NUCLEOTIDE SEQUENCE [LARGE SCALE GENOMIC DNA]</scope>
    <source>
        <strain evidence="2">cv. Fuhuasheng</strain>
        <tissue evidence="1">Leaves</tissue>
    </source>
</reference>
<name>A0A445BVS0_ARAHY</name>
<dbReference type="Proteomes" id="UP000289738">
    <property type="component" value="Chromosome A08"/>
</dbReference>
<accession>A0A445BVS0</accession>
<protein>
    <submittedName>
        <fullName evidence="1">Uncharacterized protein</fullName>
    </submittedName>
</protein>
<sequence length="89" mass="10345">MQQPQIANLLSHALFCEFPSSLSVSTLPVAGKFSGKVIKNRCSAKKLFEFLSLELRCFCLHYLYFMFAVFDRVGYRRRNRCLPAMLKFN</sequence>
<gene>
    <name evidence="1" type="ORF">Ahy_A08g039258</name>
</gene>
<evidence type="ECO:0000313" key="1">
    <source>
        <dbReference type="EMBL" id="RYR42820.1"/>
    </source>
</evidence>
<dbReference type="EMBL" id="SDMP01000008">
    <property type="protein sequence ID" value="RYR42820.1"/>
    <property type="molecule type" value="Genomic_DNA"/>
</dbReference>